<organism evidence="13 14">
    <name type="scientific">Brenneria alni</name>
    <dbReference type="NCBI Taxonomy" id="71656"/>
    <lineage>
        <taxon>Bacteria</taxon>
        <taxon>Pseudomonadati</taxon>
        <taxon>Pseudomonadota</taxon>
        <taxon>Gammaproteobacteria</taxon>
        <taxon>Enterobacterales</taxon>
        <taxon>Pectobacteriaceae</taxon>
        <taxon>Brenneria</taxon>
    </lineage>
</organism>
<comment type="similarity">
    <text evidence="2 9">Belongs to the membrane fusion protein (MFP) (TC 8.A.1) family.</text>
</comment>
<dbReference type="Proteomes" id="UP000285648">
    <property type="component" value="Unassembled WGS sequence"/>
</dbReference>
<dbReference type="InterPro" id="IPR006144">
    <property type="entry name" value="Secretion_HlyD_CS"/>
</dbReference>
<evidence type="ECO:0000256" key="6">
    <source>
        <dbReference type="ARBA" id="ARBA00022692"/>
    </source>
</evidence>
<keyword evidence="4 9" id="KW-1003">Cell membrane</keyword>
<protein>
    <recommendedName>
        <fullName evidence="9">Membrane fusion protein (MFP) family protein</fullName>
    </recommendedName>
</protein>
<sequence>MSTLHESNRRLSPVQEALLSEHNMPSPYTDTGRYLRRGIWLVALGFGGAILWAGLAPLDKGVAVTGKVIVTDNRKVVQPVNSGRISRLNIREGDIVQQGQILATLDTPPTQTLYDNLYIQLLEARYRAARLRAERDKLSRLVAPEPMNFISPLASSPLALTEQHIQLSQQQLLFSRQSALQQEISAMQASIIGMQAQKQGLRALLDNYQIQYRLIDEQLKGLRPLAGEGYIARNRLLEIERQAAQLRGDIAQQNGNVVQISQNIAELEKKILQRQEEYQKEVRTQLAEVQINIEDLTQRLKAADYDLKNTQILAPASGSVVGLTVHTEGSVVSGGQTLMEIVPVDQPLQIDARLPIELVDKITSGLPVELMFSAFNQSTTPRIAGVVVLVGADQLIDAQTGTAYYPLRINVDETEKQQIANLDIRPGMPVEAFIRTGERSMLNYLFKPLLDRLHTALTEE</sequence>
<dbReference type="InterPro" id="IPR050739">
    <property type="entry name" value="MFP"/>
</dbReference>
<evidence type="ECO:0000313" key="14">
    <source>
        <dbReference type="Proteomes" id="UP000285648"/>
    </source>
</evidence>
<feature type="coiled-coil region" evidence="10">
    <location>
        <begin position="236"/>
        <end position="306"/>
    </location>
</feature>
<dbReference type="PRINTS" id="PR01490">
    <property type="entry name" value="RTXTOXIND"/>
</dbReference>
<evidence type="ECO:0000256" key="2">
    <source>
        <dbReference type="ARBA" id="ARBA00009477"/>
    </source>
</evidence>
<evidence type="ECO:0000256" key="1">
    <source>
        <dbReference type="ARBA" id="ARBA00004377"/>
    </source>
</evidence>
<dbReference type="EMBL" id="MJLZ01000055">
    <property type="protein sequence ID" value="RLM19009.1"/>
    <property type="molecule type" value="Genomic_DNA"/>
</dbReference>
<evidence type="ECO:0000259" key="11">
    <source>
        <dbReference type="Pfam" id="PF25994"/>
    </source>
</evidence>
<evidence type="ECO:0000256" key="9">
    <source>
        <dbReference type="RuleBase" id="RU365093"/>
    </source>
</evidence>
<dbReference type="Pfam" id="PF25994">
    <property type="entry name" value="HH_AprE"/>
    <property type="match status" value="1"/>
</dbReference>
<reference evidence="13 14" key="1">
    <citation type="submission" date="2016-09" db="EMBL/GenBank/DDBJ databases">
        <authorList>
            <person name="Doonan J."/>
            <person name="Pachebat J.A."/>
            <person name="Golyshin P.N."/>
            <person name="Denman S."/>
            <person name="Mcdonald J.E."/>
        </authorList>
    </citation>
    <scope>NUCLEOTIDE SEQUENCE [LARGE SCALE GENOMIC DNA]</scope>
    <source>
        <strain evidence="13 14">NCPPB 3934</strain>
    </source>
</reference>
<dbReference type="GO" id="GO:0005886">
    <property type="term" value="C:plasma membrane"/>
    <property type="evidence" value="ECO:0007669"/>
    <property type="project" value="UniProtKB-SubCell"/>
</dbReference>
<dbReference type="PANTHER" id="PTHR30386">
    <property type="entry name" value="MEMBRANE FUSION SUBUNIT OF EMRAB-TOLC MULTIDRUG EFFLUX PUMP"/>
    <property type="match status" value="1"/>
</dbReference>
<dbReference type="NCBIfam" id="TIGR01843">
    <property type="entry name" value="type_I_hlyD"/>
    <property type="match status" value="1"/>
</dbReference>
<dbReference type="Gene3D" id="2.40.50.100">
    <property type="match status" value="1"/>
</dbReference>
<proteinExistence type="inferred from homology"/>
<gene>
    <name evidence="13" type="ORF">BIY29_17350</name>
</gene>
<dbReference type="InterPro" id="IPR058781">
    <property type="entry name" value="HH_AprE-like"/>
</dbReference>
<evidence type="ECO:0000256" key="5">
    <source>
        <dbReference type="ARBA" id="ARBA00022519"/>
    </source>
</evidence>
<keyword evidence="8 9" id="KW-0472">Membrane</keyword>
<dbReference type="InterPro" id="IPR058982">
    <property type="entry name" value="Beta-barrel_AprE"/>
</dbReference>
<feature type="domain" description="AprE-like long alpha-helical hairpin" evidence="11">
    <location>
        <begin position="112"/>
        <end position="304"/>
    </location>
</feature>
<keyword evidence="5 9" id="KW-0997">Cell inner membrane</keyword>
<keyword evidence="10" id="KW-0175">Coiled coil</keyword>
<feature type="transmembrane region" description="Helical" evidence="9">
    <location>
        <begin position="38"/>
        <end position="58"/>
    </location>
</feature>
<dbReference type="OrthoDB" id="9775513at2"/>
<dbReference type="InterPro" id="IPR010129">
    <property type="entry name" value="T1SS_HlyD"/>
</dbReference>
<keyword evidence="7 9" id="KW-1133">Transmembrane helix</keyword>
<accession>A0A421DJP7</accession>
<dbReference type="PANTHER" id="PTHR30386:SF17">
    <property type="entry name" value="ALKALINE PROTEASE SECRETION PROTEIN APRE"/>
    <property type="match status" value="1"/>
</dbReference>
<evidence type="ECO:0000313" key="13">
    <source>
        <dbReference type="EMBL" id="RLM19009.1"/>
    </source>
</evidence>
<comment type="subcellular location">
    <subcellularLocation>
        <location evidence="1 9">Cell inner membrane</location>
        <topology evidence="1 9">Single-pass membrane protein</topology>
    </subcellularLocation>
</comment>
<dbReference type="PROSITE" id="PS00543">
    <property type="entry name" value="HLYD_FAMILY"/>
    <property type="match status" value="1"/>
</dbReference>
<evidence type="ECO:0000256" key="4">
    <source>
        <dbReference type="ARBA" id="ARBA00022475"/>
    </source>
</evidence>
<dbReference type="SUPFAM" id="SSF111369">
    <property type="entry name" value="HlyD-like secretion proteins"/>
    <property type="match status" value="2"/>
</dbReference>
<evidence type="ECO:0000256" key="8">
    <source>
        <dbReference type="ARBA" id="ARBA00023136"/>
    </source>
</evidence>
<keyword evidence="6 9" id="KW-0812">Transmembrane</keyword>
<dbReference type="RefSeq" id="WP_121576405.1">
    <property type="nucleotide sequence ID" value="NZ_MJLZ01000055.1"/>
</dbReference>
<dbReference type="Pfam" id="PF26002">
    <property type="entry name" value="Beta-barrel_AprE"/>
    <property type="match status" value="1"/>
</dbReference>
<evidence type="ECO:0000256" key="10">
    <source>
        <dbReference type="SAM" id="Coils"/>
    </source>
</evidence>
<dbReference type="AlphaFoldDB" id="A0A421DJP7"/>
<comment type="caution">
    <text evidence="13">The sequence shown here is derived from an EMBL/GenBank/DDBJ whole genome shotgun (WGS) entry which is preliminary data.</text>
</comment>
<evidence type="ECO:0000259" key="12">
    <source>
        <dbReference type="Pfam" id="PF26002"/>
    </source>
</evidence>
<evidence type="ECO:0000256" key="3">
    <source>
        <dbReference type="ARBA" id="ARBA00022448"/>
    </source>
</evidence>
<dbReference type="Gene3D" id="2.40.30.170">
    <property type="match status" value="1"/>
</dbReference>
<dbReference type="Gene3D" id="1.10.287.470">
    <property type="entry name" value="Helix hairpin bin"/>
    <property type="match status" value="1"/>
</dbReference>
<dbReference type="GO" id="GO:0009306">
    <property type="term" value="P:protein secretion"/>
    <property type="evidence" value="ECO:0007669"/>
    <property type="project" value="InterPro"/>
</dbReference>
<keyword evidence="14" id="KW-1185">Reference proteome</keyword>
<feature type="domain" description="AprE-like beta-barrel" evidence="12">
    <location>
        <begin position="349"/>
        <end position="437"/>
    </location>
</feature>
<evidence type="ECO:0000256" key="7">
    <source>
        <dbReference type="ARBA" id="ARBA00022989"/>
    </source>
</evidence>
<name>A0A421DJP7_9GAMM</name>
<keyword evidence="3 9" id="KW-0813">Transport</keyword>